<protein>
    <submittedName>
        <fullName evidence="8">Hook microtubule tethering protein 2</fullName>
    </submittedName>
</protein>
<dbReference type="GO" id="GO:0030705">
    <property type="term" value="P:cytoskeleton-dependent intracellular transport"/>
    <property type="evidence" value="ECO:0007669"/>
    <property type="project" value="InterPro"/>
</dbReference>
<feature type="region of interest" description="Disordered" evidence="5">
    <location>
        <begin position="527"/>
        <end position="559"/>
    </location>
</feature>
<accession>A0A673ZBI8</accession>
<evidence type="ECO:0000256" key="1">
    <source>
        <dbReference type="ARBA" id="ARBA00004496"/>
    </source>
</evidence>
<dbReference type="SUPFAM" id="SSF116907">
    <property type="entry name" value="Hook domain"/>
    <property type="match status" value="1"/>
</dbReference>
<feature type="domain" description="Hook C-terminal" evidence="6">
    <location>
        <begin position="383"/>
        <end position="552"/>
    </location>
</feature>
<proteinExistence type="predicted"/>
<name>A0A673ZBI8_SALTR</name>
<reference evidence="8" key="2">
    <citation type="submission" date="2025-09" db="UniProtKB">
        <authorList>
            <consortium name="Ensembl"/>
        </authorList>
    </citation>
    <scope>IDENTIFICATION</scope>
</reference>
<dbReference type="GO" id="GO:0005813">
    <property type="term" value="C:centrosome"/>
    <property type="evidence" value="ECO:0007669"/>
    <property type="project" value="TreeGrafter"/>
</dbReference>
<sequence length="559" mass="64586">MLEYYHDVSKGFSSLKIGRDGWYMHISCISFKSSISSSCSSVFAPVLVHLKYHCSMHILSHNPPLSPTLHEQVLGHQIADEHLPDINLIGEFGDVTELGKLVQLVLGCAVSCEKKQEQIQQIMTLEESDQHVVMTAIQEVSLLPLSSLGYMPLCLVLSLPSPPLTLSVFGPQLAAVLEEKSSLQVETQSLREKLSLSDPQDASTTITGKKLLLLQSQMEQLQEENYRLENSRDDMRVRGEILERDVLDLTHRNDELTSLAQEAQTLKDEMDILRHSSDRVSRLEALVETYKRKLEDLGDLRRQVRLLEERNTVYMQRTCELEEELRRANSVRTELDTYKRQVHELHTKHSSEALKAEKWQFEYKNLQDKYDALLKEKEVRGMSSLLKKKLEEHLEKLHEAHSDLQKKREVIDDLEPKADGNMGKKIDELQEILKKKDEDMKLMEERYKRYVEKARTVIKTLDPKQPPLTVSPDVQALKNQLTERDRKIQHLEHDYEKSRSRHDQEEKLIISAWYNMGMALHQKVVGERSGPSNQAQSFLAQQRQSTHARRGLTARHQPR</sequence>
<keyword evidence="9" id="KW-1185">Reference proteome</keyword>
<evidence type="ECO:0000313" key="8">
    <source>
        <dbReference type="Ensembl" id="ENSSTUP00000044147.1"/>
    </source>
</evidence>
<dbReference type="Ensembl" id="ENSSTUT00000046085.1">
    <property type="protein sequence ID" value="ENSSTUP00000044147.1"/>
    <property type="gene ID" value="ENSSTUG00000017625.1"/>
</dbReference>
<dbReference type="GO" id="GO:0005737">
    <property type="term" value="C:cytoplasm"/>
    <property type="evidence" value="ECO:0007669"/>
    <property type="project" value="UniProtKB-SubCell"/>
</dbReference>
<dbReference type="Pfam" id="PF05622">
    <property type="entry name" value="HOOK"/>
    <property type="match status" value="2"/>
</dbReference>
<feature type="domain" description="Hook C-terminal" evidence="6">
    <location>
        <begin position="172"/>
        <end position="378"/>
    </location>
</feature>
<evidence type="ECO:0000256" key="2">
    <source>
        <dbReference type="ARBA" id="ARBA00022490"/>
    </source>
</evidence>
<evidence type="ECO:0000256" key="4">
    <source>
        <dbReference type="SAM" id="Coils"/>
    </source>
</evidence>
<dbReference type="InterPro" id="IPR008636">
    <property type="entry name" value="Hook_C"/>
</dbReference>
<dbReference type="GO" id="GO:0051959">
    <property type="term" value="F:dynein light intermediate chain binding"/>
    <property type="evidence" value="ECO:0007669"/>
    <property type="project" value="TreeGrafter"/>
</dbReference>
<dbReference type="Gene3D" id="1.10.418.10">
    <property type="entry name" value="Calponin-like domain"/>
    <property type="match status" value="1"/>
</dbReference>
<keyword evidence="2" id="KW-0963">Cytoplasm</keyword>
<dbReference type="InterPro" id="IPR036872">
    <property type="entry name" value="CH_dom_sf"/>
</dbReference>
<feature type="compositionally biased region" description="Polar residues" evidence="5">
    <location>
        <begin position="530"/>
        <end position="545"/>
    </location>
</feature>
<dbReference type="GO" id="GO:0031122">
    <property type="term" value="P:cytoplasmic microtubule organization"/>
    <property type="evidence" value="ECO:0007669"/>
    <property type="project" value="InterPro"/>
</dbReference>
<keyword evidence="3 4" id="KW-0175">Coiled coil</keyword>
<feature type="coiled-coil region" evidence="4">
    <location>
        <begin position="173"/>
        <end position="508"/>
    </location>
</feature>
<dbReference type="PANTHER" id="PTHR18947">
    <property type="entry name" value="HOOK PROTEINS"/>
    <property type="match status" value="1"/>
</dbReference>
<evidence type="ECO:0000313" key="9">
    <source>
        <dbReference type="Proteomes" id="UP000472277"/>
    </source>
</evidence>
<dbReference type="GO" id="GO:0008017">
    <property type="term" value="F:microtubule binding"/>
    <property type="evidence" value="ECO:0007669"/>
    <property type="project" value="InterPro"/>
</dbReference>
<evidence type="ECO:0000256" key="3">
    <source>
        <dbReference type="ARBA" id="ARBA00023054"/>
    </source>
</evidence>
<gene>
    <name evidence="8" type="primary">HOOK2</name>
</gene>
<organism evidence="8 9">
    <name type="scientific">Salmo trutta</name>
    <name type="common">Brown trout</name>
    <dbReference type="NCBI Taxonomy" id="8032"/>
    <lineage>
        <taxon>Eukaryota</taxon>
        <taxon>Metazoa</taxon>
        <taxon>Chordata</taxon>
        <taxon>Craniata</taxon>
        <taxon>Vertebrata</taxon>
        <taxon>Euteleostomi</taxon>
        <taxon>Actinopterygii</taxon>
        <taxon>Neopterygii</taxon>
        <taxon>Teleostei</taxon>
        <taxon>Protacanthopterygii</taxon>
        <taxon>Salmoniformes</taxon>
        <taxon>Salmonidae</taxon>
        <taxon>Salmoninae</taxon>
        <taxon>Salmo</taxon>
    </lineage>
</organism>
<comment type="subcellular location">
    <subcellularLocation>
        <location evidence="1">Cytoplasm</location>
    </subcellularLocation>
</comment>
<dbReference type="Pfam" id="PF19047">
    <property type="entry name" value="HOOK_N"/>
    <property type="match status" value="1"/>
</dbReference>
<feature type="compositionally biased region" description="Basic residues" evidence="5">
    <location>
        <begin position="546"/>
        <end position="559"/>
    </location>
</feature>
<dbReference type="GeneTree" id="ENSGT00940000160152"/>
<evidence type="ECO:0000256" key="5">
    <source>
        <dbReference type="SAM" id="MobiDB-lite"/>
    </source>
</evidence>
<dbReference type="PANTHER" id="PTHR18947:SF37">
    <property type="entry name" value="PROTEIN HOOK HOMOLOG 2"/>
    <property type="match status" value="1"/>
</dbReference>
<evidence type="ECO:0000259" key="6">
    <source>
        <dbReference type="Pfam" id="PF05622"/>
    </source>
</evidence>
<feature type="domain" description="HOOK N-terminal" evidence="7">
    <location>
        <begin position="71"/>
        <end position="139"/>
    </location>
</feature>
<reference evidence="8" key="1">
    <citation type="submission" date="2025-08" db="UniProtKB">
        <authorList>
            <consortium name="Ensembl"/>
        </authorList>
    </citation>
    <scope>IDENTIFICATION</scope>
</reference>
<evidence type="ECO:0000259" key="7">
    <source>
        <dbReference type="Pfam" id="PF19047"/>
    </source>
</evidence>
<dbReference type="AlphaFoldDB" id="A0A673ZBI8"/>
<dbReference type="Proteomes" id="UP000472277">
    <property type="component" value="Chromosome 32"/>
</dbReference>
<dbReference type="InterPro" id="IPR043936">
    <property type="entry name" value="HOOK_N"/>
</dbReference>